<proteinExistence type="predicted"/>
<dbReference type="RefSeq" id="XP_018032096.1">
    <property type="nucleotide sequence ID" value="XM_018185608.1"/>
</dbReference>
<gene>
    <name evidence="2" type="ORF">CC84DRAFT_216170</name>
</gene>
<feature type="transmembrane region" description="Helical" evidence="1">
    <location>
        <begin position="40"/>
        <end position="61"/>
    </location>
</feature>
<accession>A0A177C3I9</accession>
<dbReference type="InParanoid" id="A0A177C3I9"/>
<dbReference type="OrthoDB" id="3231000at2759"/>
<keyword evidence="1" id="KW-0472">Membrane</keyword>
<organism evidence="2 3">
    <name type="scientific">Paraphaeosphaeria sporulosa</name>
    <dbReference type="NCBI Taxonomy" id="1460663"/>
    <lineage>
        <taxon>Eukaryota</taxon>
        <taxon>Fungi</taxon>
        <taxon>Dikarya</taxon>
        <taxon>Ascomycota</taxon>
        <taxon>Pezizomycotina</taxon>
        <taxon>Dothideomycetes</taxon>
        <taxon>Pleosporomycetidae</taxon>
        <taxon>Pleosporales</taxon>
        <taxon>Massarineae</taxon>
        <taxon>Didymosphaeriaceae</taxon>
        <taxon>Paraphaeosphaeria</taxon>
    </lineage>
</organism>
<keyword evidence="1" id="KW-1133">Transmembrane helix</keyword>
<keyword evidence="1" id="KW-0812">Transmembrane</keyword>
<name>A0A177C3I9_9PLEO</name>
<feature type="transmembrane region" description="Helical" evidence="1">
    <location>
        <begin position="128"/>
        <end position="153"/>
    </location>
</feature>
<dbReference type="EMBL" id="KV441557">
    <property type="protein sequence ID" value="OAG01731.1"/>
    <property type="molecule type" value="Genomic_DNA"/>
</dbReference>
<evidence type="ECO:0000313" key="2">
    <source>
        <dbReference type="EMBL" id="OAG01731.1"/>
    </source>
</evidence>
<reference evidence="2 3" key="1">
    <citation type="submission" date="2016-05" db="EMBL/GenBank/DDBJ databases">
        <title>Comparative analysis of secretome profiles of manganese(II)-oxidizing ascomycete fungi.</title>
        <authorList>
            <consortium name="DOE Joint Genome Institute"/>
            <person name="Zeiner C.A."/>
            <person name="Purvine S.O."/>
            <person name="Zink E.M."/>
            <person name="Wu S."/>
            <person name="Pasa-Tolic L."/>
            <person name="Chaput D.L."/>
            <person name="Haridas S."/>
            <person name="Grigoriev I.V."/>
            <person name="Santelli C.M."/>
            <person name="Hansel C.M."/>
        </authorList>
    </citation>
    <scope>NUCLEOTIDE SEQUENCE [LARGE SCALE GENOMIC DNA]</scope>
    <source>
        <strain evidence="2 3">AP3s5-JAC2a</strain>
    </source>
</reference>
<dbReference type="GeneID" id="28769094"/>
<evidence type="ECO:0000256" key="1">
    <source>
        <dbReference type="SAM" id="Phobius"/>
    </source>
</evidence>
<dbReference type="AlphaFoldDB" id="A0A177C3I9"/>
<feature type="transmembrane region" description="Helical" evidence="1">
    <location>
        <begin position="159"/>
        <end position="181"/>
    </location>
</feature>
<sequence>MRGQSLLLEKKASSVSARLDNRLKFLEIGRSLCESERVKYLSLLAVIFLPFSLASILSMQTRFGDLTYLLYDFFGVISLLGTMTFILLGIVRLLQSAYDMLYNWMETRPPSTGYRNAQRWRVGKNAPFITISAFLAPWVLTVASFLVAMIHNVGLGLKILGYGLGGMIVLFIANFLVVWMVRK</sequence>
<feature type="transmembrane region" description="Helical" evidence="1">
    <location>
        <begin position="73"/>
        <end position="94"/>
    </location>
</feature>
<evidence type="ECO:0000313" key="3">
    <source>
        <dbReference type="Proteomes" id="UP000077069"/>
    </source>
</evidence>
<dbReference type="STRING" id="1460663.A0A177C3I9"/>
<keyword evidence="3" id="KW-1185">Reference proteome</keyword>
<protein>
    <submittedName>
        <fullName evidence="2">Uncharacterized protein</fullName>
    </submittedName>
</protein>
<dbReference type="Proteomes" id="UP000077069">
    <property type="component" value="Unassembled WGS sequence"/>
</dbReference>